<evidence type="ECO:0000313" key="3">
    <source>
        <dbReference type="Proteomes" id="UP000229307"/>
    </source>
</evidence>
<sequence>MITSFIEWGIGNLPLPEKIKVVKEAGFEAVSLHPFFSDREEEEGAVKAVIETGLNVTFHTANEASEVITEKIGGYIKTVKAFHENTGKVLCFSIDQYHSVEGGQKKLNTGVMKRVILDLVGEIAPLGIKAAVENGTCLTTREDFKALADHVGGNGFGMLLDLGHMNLKWLRGEMSVEDFIYSMPLEIFELHVHDNDGENDQHQLLGKGNLDLTAAVAALRRRKFDGVATFEMGCTQNAGSEWVESIKQSRQQFLDCWGCV</sequence>
<dbReference type="InterPro" id="IPR036237">
    <property type="entry name" value="Xyl_isomerase-like_sf"/>
</dbReference>
<reference evidence="3" key="1">
    <citation type="submission" date="2017-09" db="EMBL/GenBank/DDBJ databases">
        <title>Depth-based differentiation of microbial function through sediment-hosted aquifers and enrichment of novel symbionts in the deep terrestrial subsurface.</title>
        <authorList>
            <person name="Probst A.J."/>
            <person name="Ladd B."/>
            <person name="Jarett J.K."/>
            <person name="Geller-Mcgrath D.E."/>
            <person name="Sieber C.M.K."/>
            <person name="Emerson J.B."/>
            <person name="Anantharaman K."/>
            <person name="Thomas B.C."/>
            <person name="Malmstrom R."/>
            <person name="Stieglmeier M."/>
            <person name="Klingl A."/>
            <person name="Woyke T."/>
            <person name="Ryan C.M."/>
            <person name="Banfield J.F."/>
        </authorList>
    </citation>
    <scope>NUCLEOTIDE SEQUENCE [LARGE SCALE GENOMIC DNA]</scope>
</reference>
<dbReference type="SUPFAM" id="SSF51658">
    <property type="entry name" value="Xylose isomerase-like"/>
    <property type="match status" value="1"/>
</dbReference>
<evidence type="ECO:0000259" key="1">
    <source>
        <dbReference type="Pfam" id="PF01261"/>
    </source>
</evidence>
<feature type="domain" description="Xylose isomerase-like TIM barrel" evidence="1">
    <location>
        <begin position="20"/>
        <end position="248"/>
    </location>
</feature>
<dbReference type="Proteomes" id="UP000229307">
    <property type="component" value="Unassembled WGS sequence"/>
</dbReference>
<dbReference type="InterPro" id="IPR013022">
    <property type="entry name" value="Xyl_isomerase-like_TIM-brl"/>
</dbReference>
<dbReference type="AlphaFoldDB" id="A0A2M7SC69"/>
<dbReference type="PANTHER" id="PTHR12110">
    <property type="entry name" value="HYDROXYPYRUVATE ISOMERASE"/>
    <property type="match status" value="1"/>
</dbReference>
<dbReference type="EMBL" id="PFMR01000140">
    <property type="protein sequence ID" value="PIZ17146.1"/>
    <property type="molecule type" value="Genomic_DNA"/>
</dbReference>
<dbReference type="Gene3D" id="3.20.20.150">
    <property type="entry name" value="Divalent-metal-dependent TIM barrel enzymes"/>
    <property type="match status" value="1"/>
</dbReference>
<dbReference type="Pfam" id="PF01261">
    <property type="entry name" value="AP_endonuc_2"/>
    <property type="match status" value="1"/>
</dbReference>
<dbReference type="InterPro" id="IPR050312">
    <property type="entry name" value="IolE/XylAMocC-like"/>
</dbReference>
<name>A0A2M7SC69_9BACT</name>
<proteinExistence type="predicted"/>
<protein>
    <recommendedName>
        <fullName evidence="1">Xylose isomerase-like TIM barrel domain-containing protein</fullName>
    </recommendedName>
</protein>
<organism evidence="2 3">
    <name type="scientific">Candidatus Desantisbacteria bacterium CG_4_10_14_0_8_um_filter_48_22</name>
    <dbReference type="NCBI Taxonomy" id="1974543"/>
    <lineage>
        <taxon>Bacteria</taxon>
        <taxon>Candidatus Desantisiibacteriota</taxon>
    </lineage>
</organism>
<comment type="caution">
    <text evidence="2">The sequence shown here is derived from an EMBL/GenBank/DDBJ whole genome shotgun (WGS) entry which is preliminary data.</text>
</comment>
<accession>A0A2M7SC69</accession>
<dbReference type="PANTHER" id="PTHR12110:SF21">
    <property type="entry name" value="XYLOSE ISOMERASE-LIKE TIM BARREL DOMAIN-CONTAINING PROTEIN"/>
    <property type="match status" value="1"/>
</dbReference>
<evidence type="ECO:0000313" key="2">
    <source>
        <dbReference type="EMBL" id="PIZ17146.1"/>
    </source>
</evidence>
<gene>
    <name evidence="2" type="ORF">COY52_05165</name>
</gene>